<accession>A0A803L3F9</accession>
<dbReference type="GeneID" id="110731277"/>
<dbReference type="GO" id="GO:0006353">
    <property type="term" value="P:DNA-templated transcription termination"/>
    <property type="evidence" value="ECO:0007669"/>
    <property type="project" value="UniProtKB-KW"/>
</dbReference>
<name>A0A803L3F9_CHEQI</name>
<evidence type="ECO:0000256" key="2">
    <source>
        <dbReference type="ARBA" id="ARBA00022472"/>
    </source>
</evidence>
<gene>
    <name evidence="4" type="primary">LOC110731277</name>
</gene>
<dbReference type="KEGG" id="cqi:110731277"/>
<evidence type="ECO:0000313" key="5">
    <source>
        <dbReference type="Proteomes" id="UP000596660"/>
    </source>
</evidence>
<dbReference type="Proteomes" id="UP000596660">
    <property type="component" value="Unplaced"/>
</dbReference>
<dbReference type="GO" id="GO:0003676">
    <property type="term" value="F:nucleic acid binding"/>
    <property type="evidence" value="ECO:0007669"/>
    <property type="project" value="InterPro"/>
</dbReference>
<dbReference type="PANTHER" id="PTHR13068:SF231">
    <property type="entry name" value="TRANSCRIPTION TERMINATION FACTOR MTERF2, CHLOROPLASTIC-LIKE"/>
    <property type="match status" value="1"/>
</dbReference>
<dbReference type="SMART" id="SM00733">
    <property type="entry name" value="Mterf"/>
    <property type="match status" value="5"/>
</dbReference>
<keyword evidence="2" id="KW-0805">Transcription regulation</keyword>
<keyword evidence="5" id="KW-1185">Reference proteome</keyword>
<organism evidence="4 5">
    <name type="scientific">Chenopodium quinoa</name>
    <name type="common">Quinoa</name>
    <dbReference type="NCBI Taxonomy" id="63459"/>
    <lineage>
        <taxon>Eukaryota</taxon>
        <taxon>Viridiplantae</taxon>
        <taxon>Streptophyta</taxon>
        <taxon>Embryophyta</taxon>
        <taxon>Tracheophyta</taxon>
        <taxon>Spermatophyta</taxon>
        <taxon>Magnoliopsida</taxon>
        <taxon>eudicotyledons</taxon>
        <taxon>Gunneridae</taxon>
        <taxon>Pentapetalae</taxon>
        <taxon>Caryophyllales</taxon>
        <taxon>Chenopodiaceae</taxon>
        <taxon>Chenopodioideae</taxon>
        <taxon>Atripliceae</taxon>
        <taxon>Chenopodium</taxon>
    </lineage>
</organism>
<keyword evidence="3" id="KW-0809">Transit peptide</keyword>
<sequence length="399" mass="45689">MLKFRSSFNGVQSLNFSYGFHLLLRYSTSASISGEANPNFANYFVECLGFSRQHALSTSAKLARYRHIRGFKKVCECNSNFIENANSVIKFLKQIGLEQSHVQDVIISNPRILFSNVDKTLMPKNEVFLKMGFSRSDVIDVVKVNPSIFFAGSIIVPLLQALREIMSCDSHVIDILKKLRGMRLHGISKNFVPNVALLQNYGIPIESIRKFMLRMPFTFSRKPDIFEDVVIRVEKDLGIARDSPKFLLGIHMLASVNKETFNSKIEMFKSFGWTESDVLALFRRQPSCFGLSVATIKKKLAFFMTELGYQPDSLISWSLLLTYNLEKRMVPRHMVILALKEKGLIRMDYPFHSATSLSESRFLERFVLPFKEVHEYSKHVGLSMEVLTQTLLENNPDRA</sequence>
<dbReference type="OMA" id="ISLKPKW"/>
<dbReference type="EnsemblPlants" id="AUR62006398-RA">
    <property type="protein sequence ID" value="AUR62006398-RA:cds"/>
    <property type="gene ID" value="AUR62006398"/>
</dbReference>
<proteinExistence type="inferred from homology"/>
<dbReference type="InterPro" id="IPR003690">
    <property type="entry name" value="MTERF"/>
</dbReference>
<dbReference type="AlphaFoldDB" id="A0A803L3F9"/>
<protein>
    <submittedName>
        <fullName evidence="4">Uncharacterized protein</fullName>
    </submittedName>
</protein>
<evidence type="ECO:0000256" key="1">
    <source>
        <dbReference type="ARBA" id="ARBA00007692"/>
    </source>
</evidence>
<reference evidence="4" key="2">
    <citation type="submission" date="2021-03" db="UniProtKB">
        <authorList>
            <consortium name="EnsemblPlants"/>
        </authorList>
    </citation>
    <scope>IDENTIFICATION</scope>
</reference>
<dbReference type="Pfam" id="PF02536">
    <property type="entry name" value="mTERF"/>
    <property type="match status" value="2"/>
</dbReference>
<keyword evidence="2" id="KW-0804">Transcription</keyword>
<keyword evidence="2" id="KW-0806">Transcription termination</keyword>
<dbReference type="FunFam" id="1.25.70.10:FF:000001">
    <property type="entry name" value="Mitochondrial transcription termination factor-like"/>
    <property type="match status" value="1"/>
</dbReference>
<comment type="similarity">
    <text evidence="1">Belongs to the mTERF family.</text>
</comment>
<dbReference type="RefSeq" id="XP_021766814.1">
    <property type="nucleotide sequence ID" value="XM_021911122.1"/>
</dbReference>
<evidence type="ECO:0000313" key="4">
    <source>
        <dbReference type="EnsemblPlants" id="AUR62006398-RA:cds"/>
    </source>
</evidence>
<dbReference type="PANTHER" id="PTHR13068">
    <property type="entry name" value="CGI-12 PROTEIN-RELATED"/>
    <property type="match status" value="1"/>
</dbReference>
<dbReference type="Gene3D" id="1.25.70.10">
    <property type="entry name" value="Transcription termination factor 3, mitochondrial"/>
    <property type="match status" value="1"/>
</dbReference>
<dbReference type="InterPro" id="IPR038538">
    <property type="entry name" value="MTERF_sf"/>
</dbReference>
<reference evidence="4" key="1">
    <citation type="journal article" date="2017" name="Nature">
        <title>The genome of Chenopodium quinoa.</title>
        <authorList>
            <person name="Jarvis D.E."/>
            <person name="Ho Y.S."/>
            <person name="Lightfoot D.J."/>
            <person name="Schmoeckel S.M."/>
            <person name="Li B."/>
            <person name="Borm T.J.A."/>
            <person name="Ohyanagi H."/>
            <person name="Mineta K."/>
            <person name="Michell C.T."/>
            <person name="Saber N."/>
            <person name="Kharbatia N.M."/>
            <person name="Rupper R.R."/>
            <person name="Sharp A.R."/>
            <person name="Dally N."/>
            <person name="Boughton B.A."/>
            <person name="Woo Y.H."/>
            <person name="Gao G."/>
            <person name="Schijlen E.G.W.M."/>
            <person name="Guo X."/>
            <person name="Momin A.A."/>
            <person name="Negrao S."/>
            <person name="Al-Babili S."/>
            <person name="Gehring C."/>
            <person name="Roessner U."/>
            <person name="Jung C."/>
            <person name="Murphy K."/>
            <person name="Arold S.T."/>
            <person name="Gojobori T."/>
            <person name="van der Linden C.G."/>
            <person name="van Loo E.N."/>
            <person name="Jellen E.N."/>
            <person name="Maughan P.J."/>
            <person name="Tester M."/>
        </authorList>
    </citation>
    <scope>NUCLEOTIDE SEQUENCE [LARGE SCALE GENOMIC DNA]</scope>
    <source>
        <strain evidence="4">cv. PI 614886</strain>
    </source>
</reference>
<dbReference type="Gramene" id="AUR62006398-RA">
    <property type="protein sequence ID" value="AUR62006398-RA:cds"/>
    <property type="gene ID" value="AUR62006398"/>
</dbReference>
<evidence type="ECO:0000256" key="3">
    <source>
        <dbReference type="ARBA" id="ARBA00022946"/>
    </source>
</evidence>
<dbReference type="OrthoDB" id="637682at2759"/>